<reference evidence="1" key="1">
    <citation type="thesis" date="2021" institute="BYU ScholarsArchive" country="Provo, UT, USA">
        <title>Applications of and Algorithms for Genome Assembly and Genomic Analyses with an Emphasis on Marine Teleosts.</title>
        <authorList>
            <person name="Pickett B.D."/>
        </authorList>
    </citation>
    <scope>NUCLEOTIDE SEQUENCE</scope>
    <source>
        <strain evidence="1">HI-2016</strain>
    </source>
</reference>
<keyword evidence="2" id="KW-1185">Reference proteome</keyword>
<comment type="caution">
    <text evidence="1">The sequence shown here is derived from an EMBL/GenBank/DDBJ whole genome shotgun (WGS) entry which is preliminary data.</text>
</comment>
<name>A0A8T2MRQ6_9TELE</name>
<dbReference type="AlphaFoldDB" id="A0A8T2MRQ6"/>
<protein>
    <submittedName>
        <fullName evidence="1">Uncharacterized protein</fullName>
    </submittedName>
</protein>
<dbReference type="EMBL" id="JAFBMS010000870">
    <property type="protein sequence ID" value="KAG9329880.1"/>
    <property type="molecule type" value="Genomic_DNA"/>
</dbReference>
<evidence type="ECO:0000313" key="1">
    <source>
        <dbReference type="EMBL" id="KAG9329880.1"/>
    </source>
</evidence>
<sequence length="99" mass="10715">MVAEALCDILKMYDLQHYSGSLLLEMSVQANRDSGTEEFRLPSQESLAAFFTPLAASSLTINAETGPSCAIDQSGCREQTSLHQPTPVSTLITHTPIVM</sequence>
<evidence type="ECO:0000313" key="2">
    <source>
        <dbReference type="Proteomes" id="UP000824540"/>
    </source>
</evidence>
<accession>A0A8T2MRQ6</accession>
<dbReference type="Proteomes" id="UP000824540">
    <property type="component" value="Unassembled WGS sequence"/>
</dbReference>
<gene>
    <name evidence="1" type="ORF">JZ751_028713</name>
</gene>
<organism evidence="1 2">
    <name type="scientific">Albula glossodonta</name>
    <name type="common">roundjaw bonefish</name>
    <dbReference type="NCBI Taxonomy" id="121402"/>
    <lineage>
        <taxon>Eukaryota</taxon>
        <taxon>Metazoa</taxon>
        <taxon>Chordata</taxon>
        <taxon>Craniata</taxon>
        <taxon>Vertebrata</taxon>
        <taxon>Euteleostomi</taxon>
        <taxon>Actinopterygii</taxon>
        <taxon>Neopterygii</taxon>
        <taxon>Teleostei</taxon>
        <taxon>Albuliformes</taxon>
        <taxon>Albulidae</taxon>
        <taxon>Albula</taxon>
    </lineage>
</organism>
<proteinExistence type="predicted"/>